<evidence type="ECO:0000256" key="1">
    <source>
        <dbReference type="ARBA" id="ARBA00004370"/>
    </source>
</evidence>
<dbReference type="GO" id="GO:0042277">
    <property type="term" value="F:peptide binding"/>
    <property type="evidence" value="ECO:0007669"/>
    <property type="project" value="TreeGrafter"/>
</dbReference>
<dbReference type="Gene3D" id="2.60.40.1730">
    <property type="entry name" value="tricorn interacting facor f3 domain"/>
    <property type="match status" value="1"/>
</dbReference>
<comment type="subcellular location">
    <subcellularLocation>
        <location evidence="1">Membrane</location>
    </subcellularLocation>
</comment>
<organism evidence="11 12">
    <name type="scientific">Micractinium conductrix</name>
    <dbReference type="NCBI Taxonomy" id="554055"/>
    <lineage>
        <taxon>Eukaryota</taxon>
        <taxon>Viridiplantae</taxon>
        <taxon>Chlorophyta</taxon>
        <taxon>core chlorophytes</taxon>
        <taxon>Trebouxiophyceae</taxon>
        <taxon>Chlorellales</taxon>
        <taxon>Chlorellaceae</taxon>
        <taxon>Chlorella clade</taxon>
        <taxon>Micractinium</taxon>
    </lineage>
</organism>
<feature type="region of interest" description="Disordered" evidence="6">
    <location>
        <begin position="1641"/>
        <end position="1671"/>
    </location>
</feature>
<keyword evidence="12" id="KW-1185">Reference proteome</keyword>
<feature type="transmembrane region" description="Helical" evidence="7">
    <location>
        <begin position="1017"/>
        <end position="1039"/>
    </location>
</feature>
<comment type="caution">
    <text evidence="11">The sequence shown here is derived from an EMBL/GenBank/DDBJ whole genome shotgun (WGS) entry which is preliminary data.</text>
</comment>
<feature type="compositionally biased region" description="Low complexity" evidence="6">
    <location>
        <begin position="384"/>
        <end position="415"/>
    </location>
</feature>
<dbReference type="Gene3D" id="1.10.390.10">
    <property type="entry name" value="Neutral Protease Domain 2"/>
    <property type="match status" value="1"/>
</dbReference>
<evidence type="ECO:0000256" key="4">
    <source>
        <dbReference type="ARBA" id="ARBA00022989"/>
    </source>
</evidence>
<dbReference type="GO" id="GO:0005615">
    <property type="term" value="C:extracellular space"/>
    <property type="evidence" value="ECO:0007669"/>
    <property type="project" value="TreeGrafter"/>
</dbReference>
<feature type="transmembrane region" description="Helical" evidence="7">
    <location>
        <begin position="878"/>
        <end position="900"/>
    </location>
</feature>
<dbReference type="EMBL" id="LHPF02000035">
    <property type="protein sequence ID" value="PSC68575.1"/>
    <property type="molecule type" value="Genomic_DNA"/>
</dbReference>
<gene>
    <name evidence="11" type="ORF">C2E20_7807</name>
</gene>
<feature type="transmembrane region" description="Helical" evidence="7">
    <location>
        <begin position="1217"/>
        <end position="1244"/>
    </location>
</feature>
<dbReference type="InterPro" id="IPR042097">
    <property type="entry name" value="Aminopeptidase_N-like_N_sf"/>
</dbReference>
<dbReference type="GO" id="GO:0005737">
    <property type="term" value="C:cytoplasm"/>
    <property type="evidence" value="ECO:0007669"/>
    <property type="project" value="TreeGrafter"/>
</dbReference>
<dbReference type="GO" id="GO:0008270">
    <property type="term" value="F:zinc ion binding"/>
    <property type="evidence" value="ECO:0007669"/>
    <property type="project" value="InterPro"/>
</dbReference>
<feature type="transmembrane region" description="Helical" evidence="7">
    <location>
        <begin position="1300"/>
        <end position="1322"/>
    </location>
</feature>
<dbReference type="GO" id="GO:0070006">
    <property type="term" value="F:metalloaminopeptidase activity"/>
    <property type="evidence" value="ECO:0007669"/>
    <property type="project" value="TreeGrafter"/>
</dbReference>
<feature type="transmembrane region" description="Helical" evidence="7">
    <location>
        <begin position="1151"/>
        <end position="1174"/>
    </location>
</feature>
<dbReference type="Pfam" id="PF01433">
    <property type="entry name" value="Peptidase_M1"/>
    <property type="match status" value="1"/>
</dbReference>
<dbReference type="GO" id="GO:0006508">
    <property type="term" value="P:proteolysis"/>
    <property type="evidence" value="ECO:0007669"/>
    <property type="project" value="TreeGrafter"/>
</dbReference>
<dbReference type="Pfam" id="PF17900">
    <property type="entry name" value="Peptidase_M1_N"/>
    <property type="match status" value="1"/>
</dbReference>
<feature type="compositionally biased region" description="Pro residues" evidence="6">
    <location>
        <begin position="339"/>
        <end position="349"/>
    </location>
</feature>
<dbReference type="GO" id="GO:0016020">
    <property type="term" value="C:membrane"/>
    <property type="evidence" value="ECO:0007669"/>
    <property type="project" value="UniProtKB-SubCell"/>
</dbReference>
<feature type="compositionally biased region" description="Low complexity" evidence="6">
    <location>
        <begin position="350"/>
        <end position="363"/>
    </location>
</feature>
<feature type="region of interest" description="Disordered" evidence="6">
    <location>
        <begin position="604"/>
        <end position="646"/>
    </location>
</feature>
<feature type="transmembrane region" description="Helical" evidence="7">
    <location>
        <begin position="945"/>
        <end position="967"/>
    </location>
</feature>
<dbReference type="Proteomes" id="UP000239649">
    <property type="component" value="Unassembled WGS sequence"/>
</dbReference>
<feature type="transmembrane region" description="Helical" evidence="7">
    <location>
        <begin position="987"/>
        <end position="1005"/>
    </location>
</feature>
<evidence type="ECO:0000313" key="12">
    <source>
        <dbReference type="Proteomes" id="UP000239649"/>
    </source>
</evidence>
<evidence type="ECO:0000259" key="9">
    <source>
        <dbReference type="Pfam" id="PF01490"/>
    </source>
</evidence>
<dbReference type="Pfam" id="PF01490">
    <property type="entry name" value="Aa_trans"/>
    <property type="match status" value="1"/>
</dbReference>
<feature type="transmembrane region" description="Helical" evidence="7">
    <location>
        <begin position="1186"/>
        <end position="1211"/>
    </location>
</feature>
<protein>
    <submittedName>
        <fullName evidence="11">Pyrophosphate-energized vacuolar membrane proton pump 1</fullName>
    </submittedName>
</protein>
<feature type="compositionally biased region" description="Low complexity" evidence="6">
    <location>
        <begin position="281"/>
        <end position="328"/>
    </location>
</feature>
<feature type="region of interest" description="Disordered" evidence="6">
    <location>
        <begin position="1329"/>
        <end position="1364"/>
    </location>
</feature>
<feature type="region of interest" description="Disordered" evidence="6">
    <location>
        <begin position="128"/>
        <end position="474"/>
    </location>
</feature>
<dbReference type="SUPFAM" id="SSF55486">
    <property type="entry name" value="Metalloproteases ('zincins'), catalytic domain"/>
    <property type="match status" value="1"/>
</dbReference>
<evidence type="ECO:0000313" key="11">
    <source>
        <dbReference type="EMBL" id="PSC68575.1"/>
    </source>
</evidence>
<feature type="compositionally biased region" description="Low complexity" evidence="6">
    <location>
        <begin position="743"/>
        <end position="755"/>
    </location>
</feature>
<dbReference type="GO" id="GO:0006865">
    <property type="term" value="P:amino acid transport"/>
    <property type="evidence" value="ECO:0007669"/>
    <property type="project" value="UniProtKB-KW"/>
</dbReference>
<accession>A0A2P6V3B6</accession>
<keyword evidence="4 7" id="KW-1133">Transmembrane helix</keyword>
<dbReference type="InterPro" id="IPR050344">
    <property type="entry name" value="Peptidase_M1_aminopeptidases"/>
</dbReference>
<dbReference type="InterPro" id="IPR013057">
    <property type="entry name" value="AA_transpt_TM"/>
</dbReference>
<dbReference type="SUPFAM" id="SSF63737">
    <property type="entry name" value="Leukotriene A4 hydrolase N-terminal domain"/>
    <property type="match status" value="1"/>
</dbReference>
<feature type="transmembrane region" description="Helical" evidence="7">
    <location>
        <begin position="1059"/>
        <end position="1083"/>
    </location>
</feature>
<feature type="compositionally biased region" description="Low complexity" evidence="6">
    <location>
        <begin position="128"/>
        <end position="142"/>
    </location>
</feature>
<feature type="compositionally biased region" description="Pro residues" evidence="6">
    <location>
        <begin position="1340"/>
        <end position="1357"/>
    </location>
</feature>
<evidence type="ECO:0000256" key="3">
    <source>
        <dbReference type="ARBA" id="ARBA00022970"/>
    </source>
</evidence>
<feature type="domain" description="Aminopeptidase N-like N-terminal" evidence="10">
    <location>
        <begin position="1513"/>
        <end position="1630"/>
    </location>
</feature>
<name>A0A2P6V3B6_9CHLO</name>
<evidence type="ECO:0000256" key="5">
    <source>
        <dbReference type="ARBA" id="ARBA00023136"/>
    </source>
</evidence>
<feature type="compositionally biased region" description="Low complexity" evidence="6">
    <location>
        <begin position="672"/>
        <end position="684"/>
    </location>
</feature>
<dbReference type="STRING" id="554055.A0A2P6V3B6"/>
<feature type="transmembrane region" description="Helical" evidence="7">
    <location>
        <begin position="1104"/>
        <end position="1131"/>
    </location>
</feature>
<evidence type="ECO:0000256" key="7">
    <source>
        <dbReference type="SAM" id="Phobius"/>
    </source>
</evidence>
<evidence type="ECO:0000256" key="6">
    <source>
        <dbReference type="SAM" id="MobiDB-lite"/>
    </source>
</evidence>
<dbReference type="GO" id="GO:0043171">
    <property type="term" value="P:peptide catabolic process"/>
    <property type="evidence" value="ECO:0007669"/>
    <property type="project" value="TreeGrafter"/>
</dbReference>
<feature type="compositionally biased region" description="Low complexity" evidence="6">
    <location>
        <begin position="159"/>
        <end position="172"/>
    </location>
</feature>
<feature type="compositionally biased region" description="Low complexity" evidence="6">
    <location>
        <begin position="219"/>
        <end position="271"/>
    </location>
</feature>
<evidence type="ECO:0000259" key="8">
    <source>
        <dbReference type="Pfam" id="PF01433"/>
    </source>
</evidence>
<feature type="compositionally biased region" description="Low complexity" evidence="6">
    <location>
        <begin position="179"/>
        <end position="209"/>
    </location>
</feature>
<dbReference type="InterPro" id="IPR027268">
    <property type="entry name" value="Peptidase_M4/M1_CTD_sf"/>
</dbReference>
<evidence type="ECO:0000256" key="2">
    <source>
        <dbReference type="ARBA" id="ARBA00022692"/>
    </source>
</evidence>
<keyword evidence="5 7" id="KW-0472">Membrane</keyword>
<dbReference type="OrthoDB" id="509583at2759"/>
<keyword evidence="2 7" id="KW-0812">Transmembrane</keyword>
<dbReference type="PANTHER" id="PTHR11533">
    <property type="entry name" value="PROTEASE M1 ZINC METALLOPROTEASE"/>
    <property type="match status" value="1"/>
</dbReference>
<feature type="region of interest" description="Disordered" evidence="6">
    <location>
        <begin position="662"/>
        <end position="761"/>
    </location>
</feature>
<sequence>MPAGSTFEDSVSTAGLVLLTGVQGLLIACSQGAAAAAAELQRARARAAVAVGPRGGDPPAAHLLFRRELAIEVPADQLEHAVDAIVHMQPLPVSPGAAAPAAPGSPRAPATAAGLQPGWQVLRDAAWQAQPPAGGSAQQEAATGEEEEAEEEEEEEGTVEGALVLSAISEAGSSGGGSVEASYESAGSAPYPASSTPSSTASSPRSALRVPPPPPPLPAAEQPPQYAPQQAQQQQAAEQAQQQQVDSAAQQAQQQAQQQLSRRSPSPSLSAEGVHAPPSSPAASSAFSSAVASPVGSPARESGSPVPAAPAAQPSAPTSPATPLAAPQGRVRQAAPATSPSPPHLPPPWQQQQPQQQQQQQQPLLPPQAEPRWLPAPHRRSRLAASFTAPLAGSAAASSAGAAHAGSAAGLAAPSPHVLPPIMREGRPAAAAAAAAESPQRLSPAPSAGQPQLTVIHGPWPPQPPSPAPSLPQPIAAPRALARRGSLGARGSGGLQLPSAFQAQLQAAQFQAQAAQQQAAQQQEAHSGGGSQHQQYAWRQLDDGSWMMPGGEVEWELGLTPAVANHAAADTGAALLSSPLVSAASYSPPLSPISAQLLLPARQPSAGLQRGPQRAPSLGLAPLERLPSSLSPERQLSRELQPSPRQLSSALYHELQPSPRQLSPSMLARRQSMAAADSASGSGAQPAEPPPPLWLGASGGSGSGALPSEPPPPLLPVQHASPDVAPSGAVPAPTSPFRASPVLSRSGRASPALARGSGGSAGAGAAAAAAAAGAGYGSLGGLPVEAVEALEKRGHRRRAESAEEAHAAADSRALRAPLLAQPLLAESEGAAEEGLGAAVAAGIAGASVGSGGSGGLAASFALLAAPLLGAGLLAAPRALALTGLVAGGAGLLGAALLSLLSTHLLAQLSRSLSAAGSYYSAVVREPAVVRYADVARRALGSAGAVLTDAAVAVNSFGLMSAAFIVLGDVLVGTEDSEGLLGEWAGDRPTALAVVGVVVLAPLLCFRHSAGPVGSSALAAAAAAMGATTVVALALLAATQHASQPLQAWPNWDLLGRGGWAARAVQLTAAAGLLLLPALCQPALHSVMAVCPPRSRAPSRPRAASSLALLFSCSLAALLAVSCCALFGSAVQADPLAAFTPDALASLAGAEAGAACFLLIRLAFAVALLGSFPLLMEPFRDSLWRCLFWQPLLPGAGHVLVTLAALAGALWSSLNASLWGLLSVLAATTAPLLALLVPGLAACVLGRGWQRAGGALLATAGTACLAAGTAGLAAAPVPGNRPAGANGAHKSLGRASSSRKCVILSLVAVVLTICLAVGLGVGLSKGGDSGSPQGDAVAVPSPTPAPSPSPPAESPPPAAGGTYTLMGADGAEAQLSPACAQVAKSPGLLNVSSYSLTFNLTAPMFMATEAVASFGAAAVLTVVPEALAADGATPYDGPACVVLNARGLNFSSVAVQATAKGGQPGGAVQLCSDAAACAPGGVVVSAPFKRLTAGQLASTADDNLIAFALNGTALEPGYAANLSFAYTGVLGSWPSDDMSLGLYRSKPFPPSNTTSDVLETLVVSHGAQIGARRIFPCDDRPIAKATFQLVNTVTPASKELLSNGVCTSDLSFALKARLWNCTAVPKMSPYLFALAAGDISQHQPAQGGTRRRLQAAPTPTPAPAAPTPAEKATRVAAWEPNVRVYTVGREQTKDQLAVAYTTAAAALKFYANRLGIRLDDHGVNKFDLLAVPGKAGAMENWGLLLFDERRFLNAREGGYELYLAVDVICHEIAHQWVGNLATKKDWTMVSVDEGISSFLEYKCIEHLGELASTDVNSISTEAPDRAFKLQAIQRMKDSGLGLQRLRYTGEALFARSSAPQLQIPGYHEAPAQAALFFAGDPTQPAIVPPTDLDLNVGSNIGGFAHYAKPASLMRMYERFLNETGGDDTLIPILGQFVASFAGKGWTWGDFYYVVHQLTLAAVDAAKNEADKNSKQRLADLVAWRAQSFWEAETYSDIVNRVIGVEAFDHTLEDGSTQAGRPTMATWFYTPTYPIFSFANGARVNPTNYNKTVFDFGSTSRPFCAFRPALALDNFDSVPGVVDIKNKACWLCEYNPASSEDEGAQKQKCGGGDGNMVKSGQRYYVSTLAFDQIMAEAPPGTSEGNYSSTAYPEHWAEAANSKNWVGNQFGAKLFRSAYNTTHFSDLVAELGAMRNICNNGPVENATAAVPQPCTRLSDLLEGATLLGDATTLALSDPIYTTGLDPAVDSTQVATSLSEVLRAVKIVLEGSDPAQPPDWSSGHWQHLVGGAASDALFNLKRLFDYDKVDSTCRANYSRFMLRALNGTVAAVADQWLPDGTHSDLLAEMAGPRLLWQHSMIDSSGSVADSLCAALTLTPLWSAQLAPALNASAGWDVAEVGFDPIEPSGSLTPAVYTVAAALPPACVDVLDRGAKNRTAALAPNALPALVASALQRCYWQSESQTNALRCLYSLPALAYAFDGDTPQASGAGSADHPAVVAANATLSWLFDLSADSLSQVCANRSVTAAAKVRCYARHADLPRHLPALVTNLARPSAPHLDAVLTFMKEHWTAAAAATAGNLKILATAGSPTDAGTLSAQLMCGIVEAMPVPVTNANRDAMTALLEFLTSSGAGGAPGCLPATFVRASGRAEQQRAALERMLVSEFETVCTETINA</sequence>
<dbReference type="PANTHER" id="PTHR11533:SF299">
    <property type="entry name" value="AMINOPEPTIDASE"/>
    <property type="match status" value="1"/>
</dbReference>
<feature type="compositionally biased region" description="Polar residues" evidence="6">
    <location>
        <begin position="628"/>
        <end position="646"/>
    </location>
</feature>
<feature type="compositionally biased region" description="Pro residues" evidence="6">
    <location>
        <begin position="459"/>
        <end position="472"/>
    </location>
</feature>
<feature type="domain" description="Amino acid transporter transmembrane" evidence="9">
    <location>
        <begin position="859"/>
        <end position="1241"/>
    </location>
</feature>
<feature type="domain" description="Peptidase M1 membrane alanine aminopeptidase" evidence="8">
    <location>
        <begin position="1699"/>
        <end position="1826"/>
    </location>
</feature>
<reference evidence="11 12" key="1">
    <citation type="journal article" date="2018" name="Plant J.">
        <title>Genome sequences of Chlorella sorokiniana UTEX 1602 and Micractinium conductrix SAG 241.80: implications to maltose excretion by a green alga.</title>
        <authorList>
            <person name="Arriola M.B."/>
            <person name="Velmurugan N."/>
            <person name="Zhang Y."/>
            <person name="Plunkett M.H."/>
            <person name="Hondzo H."/>
            <person name="Barney B.M."/>
        </authorList>
    </citation>
    <scope>NUCLEOTIDE SEQUENCE [LARGE SCALE GENOMIC DNA]</scope>
    <source>
        <strain evidence="11 12">SAG 241.80</strain>
    </source>
</reference>
<dbReference type="InterPro" id="IPR045357">
    <property type="entry name" value="Aminopeptidase_N-like_N"/>
</dbReference>
<proteinExistence type="predicted"/>
<keyword evidence="3" id="KW-0029">Amino-acid transport</keyword>
<keyword evidence="3" id="KW-0813">Transport</keyword>
<evidence type="ECO:0000259" key="10">
    <source>
        <dbReference type="Pfam" id="PF17900"/>
    </source>
</evidence>
<dbReference type="InterPro" id="IPR014782">
    <property type="entry name" value="Peptidase_M1_dom"/>
</dbReference>
<feature type="compositionally biased region" description="Acidic residues" evidence="6">
    <location>
        <begin position="143"/>
        <end position="158"/>
    </location>
</feature>